<keyword evidence="4 5" id="KW-0234">DNA repair</keyword>
<dbReference type="InterPro" id="IPR011034">
    <property type="entry name" value="Formyl_transferase-like_C_sf"/>
</dbReference>
<name>A0A8J3WNF8_9ACTN</name>
<dbReference type="GO" id="GO:0006284">
    <property type="term" value="P:base-excision repair"/>
    <property type="evidence" value="ECO:0007669"/>
    <property type="project" value="InterPro"/>
</dbReference>
<dbReference type="HAMAP" id="MF_00527">
    <property type="entry name" value="3MGH"/>
    <property type="match status" value="1"/>
</dbReference>
<dbReference type="EC" id="3.2.2.-" evidence="5"/>
<dbReference type="PANTHER" id="PTHR10429:SF0">
    <property type="entry name" value="DNA-3-METHYLADENINE GLYCOSYLASE"/>
    <property type="match status" value="1"/>
</dbReference>
<organism evidence="7 8">
    <name type="scientific">Planobispora siamensis</name>
    <dbReference type="NCBI Taxonomy" id="936338"/>
    <lineage>
        <taxon>Bacteria</taxon>
        <taxon>Bacillati</taxon>
        <taxon>Actinomycetota</taxon>
        <taxon>Actinomycetes</taxon>
        <taxon>Streptosporangiales</taxon>
        <taxon>Streptosporangiaceae</taxon>
        <taxon>Planobispora</taxon>
    </lineage>
</organism>
<dbReference type="GO" id="GO:0003905">
    <property type="term" value="F:alkylbase DNA N-glycosylase activity"/>
    <property type="evidence" value="ECO:0007669"/>
    <property type="project" value="InterPro"/>
</dbReference>
<evidence type="ECO:0000256" key="6">
    <source>
        <dbReference type="SAM" id="MobiDB-lite"/>
    </source>
</evidence>
<evidence type="ECO:0000256" key="2">
    <source>
        <dbReference type="ARBA" id="ARBA00022763"/>
    </source>
</evidence>
<proteinExistence type="inferred from homology"/>
<dbReference type="Proteomes" id="UP000619788">
    <property type="component" value="Unassembled WGS sequence"/>
</dbReference>
<comment type="caution">
    <text evidence="7">The sequence shown here is derived from an EMBL/GenBank/DDBJ whole genome shotgun (WGS) entry which is preliminary data.</text>
</comment>
<feature type="region of interest" description="Disordered" evidence="6">
    <location>
        <begin position="1"/>
        <end position="23"/>
    </location>
</feature>
<evidence type="ECO:0000256" key="4">
    <source>
        <dbReference type="ARBA" id="ARBA00023204"/>
    </source>
</evidence>
<dbReference type="InterPro" id="IPR003180">
    <property type="entry name" value="MPG"/>
</dbReference>
<evidence type="ECO:0000256" key="5">
    <source>
        <dbReference type="HAMAP-Rule" id="MF_00527"/>
    </source>
</evidence>
<dbReference type="EMBL" id="BOOJ01000040">
    <property type="protein sequence ID" value="GIH94412.1"/>
    <property type="molecule type" value="Genomic_DNA"/>
</dbReference>
<dbReference type="NCBIfam" id="NF002003">
    <property type="entry name" value="PRK00802.1-3"/>
    <property type="match status" value="1"/>
</dbReference>
<dbReference type="NCBIfam" id="TIGR00567">
    <property type="entry name" value="3mg"/>
    <property type="match status" value="1"/>
</dbReference>
<keyword evidence="8" id="KW-1185">Reference proteome</keyword>
<accession>A0A8J3WNF8</accession>
<protein>
    <recommendedName>
        <fullName evidence="5">Putative 3-methyladenine DNA glycosylase</fullName>
        <ecNumber evidence="5">3.2.2.-</ecNumber>
    </recommendedName>
</protein>
<dbReference type="CDD" id="cd00540">
    <property type="entry name" value="AAG"/>
    <property type="match status" value="1"/>
</dbReference>
<dbReference type="Pfam" id="PF02245">
    <property type="entry name" value="Pur_DNA_glyco"/>
    <property type="match status" value="1"/>
</dbReference>
<dbReference type="PANTHER" id="PTHR10429">
    <property type="entry name" value="DNA-3-METHYLADENINE GLYCOSYLASE"/>
    <property type="match status" value="1"/>
</dbReference>
<gene>
    <name evidence="7" type="ORF">Psi01_50420</name>
</gene>
<dbReference type="Gene3D" id="3.10.300.10">
    <property type="entry name" value="Methylpurine-DNA glycosylase (MPG)"/>
    <property type="match status" value="1"/>
</dbReference>
<dbReference type="AlphaFoldDB" id="A0A8J3WNF8"/>
<evidence type="ECO:0000256" key="3">
    <source>
        <dbReference type="ARBA" id="ARBA00022801"/>
    </source>
</evidence>
<dbReference type="InterPro" id="IPR036995">
    <property type="entry name" value="MPG_sf"/>
</dbReference>
<keyword evidence="3 5" id="KW-0378">Hydrolase</keyword>
<evidence type="ECO:0000313" key="8">
    <source>
        <dbReference type="Proteomes" id="UP000619788"/>
    </source>
</evidence>
<comment type="similarity">
    <text evidence="1 5">Belongs to the DNA glycosylase MPG family.</text>
</comment>
<keyword evidence="2 5" id="KW-0227">DNA damage</keyword>
<evidence type="ECO:0000313" key="7">
    <source>
        <dbReference type="EMBL" id="GIH94412.1"/>
    </source>
</evidence>
<reference evidence="7 8" key="1">
    <citation type="submission" date="2021-01" db="EMBL/GenBank/DDBJ databases">
        <title>Whole genome shotgun sequence of Planobispora siamensis NBRC 107568.</title>
        <authorList>
            <person name="Komaki H."/>
            <person name="Tamura T."/>
        </authorList>
    </citation>
    <scope>NUCLEOTIDE SEQUENCE [LARGE SCALE GENOMIC DNA]</scope>
    <source>
        <strain evidence="7 8">NBRC 107568</strain>
    </source>
</reference>
<dbReference type="RefSeq" id="WP_204066528.1">
    <property type="nucleotide sequence ID" value="NZ_BOOJ01000040.1"/>
</dbReference>
<evidence type="ECO:0000256" key="1">
    <source>
        <dbReference type="ARBA" id="ARBA00009232"/>
    </source>
</evidence>
<dbReference type="SUPFAM" id="SSF50486">
    <property type="entry name" value="FMT C-terminal domain-like"/>
    <property type="match status" value="1"/>
</dbReference>
<dbReference type="GO" id="GO:0003677">
    <property type="term" value="F:DNA binding"/>
    <property type="evidence" value="ECO:0007669"/>
    <property type="project" value="InterPro"/>
</dbReference>
<sequence>MGERELRPQEGAGAAEPVPVTGLGGPARLPRSFFDRPAHEVAPDLLGRVIVHGPVAVRLTEVEAYGLPGEDPAAHTYRGLTPRNAVMFGPPGHVYVYFTYGMHFCANLVCLPDGVGSGVLLRAGEVVAGAETATARRSTGAGRTVPARDLARGPARLAVALGFTREHNGIDACPPDGAEAIGNGSYGEPERSGSEAVAVLEGQPPEAGLIRSGPRTGVSAGKETPWRFWIADDPTVSPYRPHVPRRRT</sequence>